<evidence type="ECO:0000256" key="1">
    <source>
        <dbReference type="SAM" id="MobiDB-lite"/>
    </source>
</evidence>
<organism evidence="3 4">
    <name type="scientific">Digitaria exilis</name>
    <dbReference type="NCBI Taxonomy" id="1010633"/>
    <lineage>
        <taxon>Eukaryota</taxon>
        <taxon>Viridiplantae</taxon>
        <taxon>Streptophyta</taxon>
        <taxon>Embryophyta</taxon>
        <taxon>Tracheophyta</taxon>
        <taxon>Spermatophyta</taxon>
        <taxon>Magnoliopsida</taxon>
        <taxon>Liliopsida</taxon>
        <taxon>Poales</taxon>
        <taxon>Poaceae</taxon>
        <taxon>PACMAD clade</taxon>
        <taxon>Panicoideae</taxon>
        <taxon>Panicodae</taxon>
        <taxon>Paniceae</taxon>
        <taxon>Anthephorinae</taxon>
        <taxon>Digitaria</taxon>
    </lineage>
</organism>
<dbReference type="InterPro" id="IPR011676">
    <property type="entry name" value="DUF1618"/>
</dbReference>
<feature type="region of interest" description="Disordered" evidence="1">
    <location>
        <begin position="446"/>
        <end position="484"/>
    </location>
</feature>
<accession>A0A835BI44</accession>
<feature type="region of interest" description="Disordered" evidence="1">
    <location>
        <begin position="1"/>
        <end position="21"/>
    </location>
</feature>
<keyword evidence="4" id="KW-1185">Reference proteome</keyword>
<feature type="compositionally biased region" description="Acidic residues" evidence="1">
    <location>
        <begin position="475"/>
        <end position="484"/>
    </location>
</feature>
<gene>
    <name evidence="3" type="ORF">HU200_034851</name>
</gene>
<evidence type="ECO:0000313" key="4">
    <source>
        <dbReference type="Proteomes" id="UP000636709"/>
    </source>
</evidence>
<evidence type="ECO:0000313" key="3">
    <source>
        <dbReference type="EMBL" id="KAF8698609.1"/>
    </source>
</evidence>
<dbReference type="PANTHER" id="PTHR33074">
    <property type="entry name" value="EXPRESSED PROTEIN-RELATED"/>
    <property type="match status" value="1"/>
</dbReference>
<comment type="caution">
    <text evidence="3">The sequence shown here is derived from an EMBL/GenBank/DDBJ whole genome shotgun (WGS) entry which is preliminary data.</text>
</comment>
<feature type="domain" description="DUF1618" evidence="2">
    <location>
        <begin position="229"/>
        <end position="376"/>
    </location>
</feature>
<name>A0A835BI44_9POAL</name>
<protein>
    <recommendedName>
        <fullName evidence="2">DUF1618 domain-containing protein</fullName>
    </recommendedName>
</protein>
<reference evidence="3" key="1">
    <citation type="submission" date="2020-07" db="EMBL/GenBank/DDBJ databases">
        <title>Genome sequence and genetic diversity analysis of an under-domesticated orphan crop, white fonio (Digitaria exilis).</title>
        <authorList>
            <person name="Bennetzen J.L."/>
            <person name="Chen S."/>
            <person name="Ma X."/>
            <person name="Wang X."/>
            <person name="Yssel A.E.J."/>
            <person name="Chaluvadi S.R."/>
            <person name="Johnson M."/>
            <person name="Gangashetty P."/>
            <person name="Hamidou F."/>
            <person name="Sanogo M.D."/>
            <person name="Zwaenepoel A."/>
            <person name="Wallace J."/>
            <person name="Van De Peer Y."/>
            <person name="Van Deynze A."/>
        </authorList>
    </citation>
    <scope>NUCLEOTIDE SEQUENCE</scope>
    <source>
        <tissue evidence="3">Leaves</tissue>
    </source>
</reference>
<dbReference type="OrthoDB" id="596331at2759"/>
<dbReference type="EMBL" id="JACEFO010001862">
    <property type="protein sequence ID" value="KAF8698609.1"/>
    <property type="molecule type" value="Genomic_DNA"/>
</dbReference>
<dbReference type="Pfam" id="PF07762">
    <property type="entry name" value="DUF1618"/>
    <property type="match status" value="1"/>
</dbReference>
<dbReference type="Gramene" id="Dexi9A01G0034150.1">
    <property type="protein sequence ID" value="Dexi9A01G0034150.1:cds"/>
    <property type="gene ID" value="Dexi9A01G0034150"/>
</dbReference>
<sequence>MNKTQVPSMHPSLCPPAHGYPPDANADDSSPGWVILDMHAYIADRENATSAYGELSNGEAIRVTFCTAPPPLVSYVCIWCPNLPPTALDMQPTVEAAEADLVLFRLALASDRYNNQYFVYKAPGCGKGPSLWRLEKPYQISLPYRHNIALLAHREVSEGGHIRPHVDDNGHYYMATLNRNPDTPQNFNLLLYNSMHNKWSSTPIPLDMTQSHIPGKAITLGEGGLLGFVDPWRGILVCDILGRKRPHFLPLPAQLFRFDKFHGQPWLFRNIAFVNGRLTVVEQHHNPAYPRKSLNQEFTTWSISSPWEAPDGWQMDYRMNTSCIIVDDATANVDLLLCKLQENVKLRQENVTPQPTLDRLIILHPTLSLSESHIVYLMAKVSIRDDKPLVLSVDMRYPRLQGVAVFDAERMTGYTYMQARVSNFFNMVPGLKGSLKRPGKFHMRYPHKHRSTTDDDDGPTLLPGGATAHTREDTMIADDDMAVD</sequence>
<dbReference type="AlphaFoldDB" id="A0A835BI44"/>
<dbReference type="Proteomes" id="UP000636709">
    <property type="component" value="Unassembled WGS sequence"/>
</dbReference>
<evidence type="ECO:0000259" key="2">
    <source>
        <dbReference type="Pfam" id="PF07762"/>
    </source>
</evidence>
<proteinExistence type="predicted"/>
<dbReference type="PANTHER" id="PTHR33074:SF68">
    <property type="entry name" value="OS09G0557100 PROTEIN"/>
    <property type="match status" value="1"/>
</dbReference>